<reference evidence="1 2" key="7">
    <citation type="journal article" date="2000" name="Virology">
        <title>Identification and molecular characterization of the Choristoneura fumiferana multicapsid nucleopolyhedrovirus genomic region encoding the regulatory genes pkip, p47, lef-12, and gta.</title>
        <authorList>
            <person name="Lapointe R."/>
            <person name="Back D.W."/>
            <person name="Ding Q."/>
            <person name="Carstens E.B."/>
        </authorList>
    </citation>
    <scope>NUCLEOTIDE SEQUENCE [LARGE SCALE GENOMIC DNA]</scope>
</reference>
<dbReference type="GeneID" id="1482681"/>
<sequence>MDALQSLRVRVDKHHACRRALFETPNRASFTFDRTRADAQIANIEISGLRQQYECFGKMVIADSVVHVRERSVNGKIVVPVNGAADFFTAVLKTGLDFINLNVYVTDRGINCSCSGAKAQCILNK</sequence>
<reference evidence="1 2" key="1">
    <citation type="journal article" date="1992" name="Virus Res.">
        <title>Identification of bent DNA and ARS fragments in the genome of Choristoneura fumiferana nuclear polyhedrosis virus.</title>
        <authorList>
            <person name="Lee H.Y."/>
            <person name="Arif B."/>
            <person name="Dobos P."/>
            <person name="Krell P."/>
        </authorList>
    </citation>
    <scope>NUCLEOTIDE SEQUENCE [LARGE SCALE GENOMIC DNA]</scope>
</reference>
<evidence type="ECO:0000313" key="2">
    <source>
        <dbReference type="Proteomes" id="UP000204418"/>
    </source>
</evidence>
<accession>Q9YP07</accession>
<evidence type="ECO:0000313" key="1">
    <source>
        <dbReference type="EMBL" id="AAD10309.1"/>
    </source>
</evidence>
<reference evidence="1 2" key="3">
    <citation type="journal article" date="1995" name="Virology">
        <title>Identification and analysis of a putative origin of DNA replication in the Choristoneura fumiferana multinucleocapsid nuclear polyhedrosis virus genome.</title>
        <authorList>
            <person name="Xie W.D."/>
            <person name="Arif B."/>
            <person name="Dobos P."/>
            <person name="Krell P.J."/>
        </authorList>
    </citation>
    <scope>NUCLEOTIDE SEQUENCE [LARGE SCALE GENOMIC DNA]</scope>
</reference>
<organismHost>
    <name type="scientific">Choristoneura fumiferana</name>
    <name type="common">Spruce budworm moth</name>
    <name type="synonym">Archips fumiferana</name>
    <dbReference type="NCBI Taxonomy" id="7141"/>
</organismHost>
<keyword evidence="2" id="KW-1185">Reference proteome</keyword>
<proteinExistence type="predicted"/>
<organism evidence="1 2">
    <name type="scientific">Choristoneura fumiferana nuclear polyhedrosis virus</name>
    <name type="common">CfMNPV</name>
    <dbReference type="NCBI Taxonomy" id="208973"/>
    <lineage>
        <taxon>Viruses</taxon>
        <taxon>Viruses incertae sedis</taxon>
        <taxon>Naldaviricetes</taxon>
        <taxon>Lefavirales</taxon>
        <taxon>Baculoviridae</taxon>
        <taxon>Alphabaculovirus</taxon>
        <taxon>Alphabaculovirus chofumiferanae</taxon>
    </lineage>
</organism>
<dbReference type="KEGG" id="vg:1482681"/>
<reference evidence="1 2" key="2">
    <citation type="journal article" date="1995" name="J. Gen. Virol.">
        <title>Characterization, sequencing and phylogeny of the ecdysteroid UDP-glucosyltransferase gene from two distinct nuclear polyhedrosis viruses isolated from Choristoneura fumiferana.</title>
        <authorList>
            <person name="Barrett J.W."/>
            <person name="Krell P.J."/>
            <person name="Arif B.M."/>
        </authorList>
    </citation>
    <scope>NUCLEOTIDE SEQUENCE [LARGE SCALE GENOMIC DNA]</scope>
</reference>
<reference evidence="1 2" key="9">
    <citation type="journal article" date="2005" name="J. Gen. Virol.">
        <title>Analysis of the Choristoneura fumiferana nucleopolyhedrovirus genome.</title>
        <authorList>
            <person name="de Jong J.G."/>
            <person name="Lauzon H.A."/>
            <person name="Dominy C."/>
            <person name="Poloumienko A."/>
            <person name="Carstens E.B."/>
            <person name="Arif B.M."/>
            <person name="Krell P.J."/>
        </authorList>
    </citation>
    <scope>NUCLEOTIDE SEQUENCE [LARGE SCALE GENOMIC DNA]</scope>
</reference>
<name>Q9YP07_NPVCF</name>
<protein>
    <submittedName>
        <fullName evidence="1">Etm</fullName>
    </submittedName>
</protein>
<reference evidence="1 2" key="6">
    <citation type="journal article" date="1996" name="Virology">
        <title>Identification, molecular cloning, and transcription analysis of the Choristoneura fumiferana nuclear polyhedrosis virus spindle-like protein gene.</title>
        <authorList>
            <person name="Liu J.J."/>
            <person name="Carstens E.B."/>
        </authorList>
    </citation>
    <scope>NUCLEOTIDE SEQUENCE [LARGE SCALE GENOMIC DNA]</scope>
</reference>
<dbReference type="RefSeq" id="NP_848357.1">
    <property type="nucleotide sequence ID" value="NC_004778.3"/>
</dbReference>
<dbReference type="OrthoDB" id="18821at10239"/>
<dbReference type="InterPro" id="IPR035147">
    <property type="entry name" value="ETM"/>
</dbReference>
<reference evidence="1 2" key="8">
    <citation type="journal article" date="2002" name="Virus Res.">
        <title>Identification and molecular characterization of the baculovirus CfMNPV early genes: ie-1, ie-2 and pe38.</title>
        <authorList>
            <person name="Carstens E.B."/>
            <person name="Liu J.J."/>
            <person name="Dominy C."/>
        </authorList>
    </citation>
    <scope>NUCLEOTIDE SEQUENCE [LARGE SCALE GENOMIC DNA]</scope>
</reference>
<dbReference type="Pfam" id="PF17577">
    <property type="entry name" value="ETM"/>
    <property type="match status" value="1"/>
</dbReference>
<reference evidence="1 2" key="5">
    <citation type="journal article" date="1996" name="Virology">
        <title>Studies of Choristoneura fumiferana nuclear polyhedrosis virus gene expression in insect cells.</title>
        <authorList>
            <person name="Qiu W."/>
            <person name="Liu J.J."/>
            <person name="Carstens E.B."/>
        </authorList>
    </citation>
    <scope>NUCLEOTIDE SEQUENCE [LARGE SCALE GENOMIC DNA]</scope>
</reference>
<reference evidence="1 2" key="4">
    <citation type="journal article" date="1995" name="Virology">
        <title>Identification, localization, transcription, and sequence analysis of the Choristoneura fumiferana nuclear polyhedrosis virus DNA polymerase gene.</title>
        <authorList>
            <person name="Liu J.J."/>
            <person name="Carstens E.B."/>
        </authorList>
    </citation>
    <scope>NUCLEOTIDE SEQUENCE [LARGE SCALE GENOMIC DNA]</scope>
</reference>
<dbReference type="Proteomes" id="UP000204418">
    <property type="component" value="Segment"/>
</dbReference>
<dbReference type="EMBL" id="AF512031">
    <property type="protein sequence ID" value="AAD10309.1"/>
    <property type="molecule type" value="Genomic_DNA"/>
</dbReference>